<keyword evidence="1" id="KW-0472">Membrane</keyword>
<keyword evidence="3" id="KW-1185">Reference proteome</keyword>
<dbReference type="Pfam" id="PF07332">
    <property type="entry name" value="Phage_holin_3_6"/>
    <property type="match status" value="1"/>
</dbReference>
<dbReference type="AlphaFoldDB" id="A0A1G8MMF3"/>
<accession>A0A1G8MMF3</accession>
<dbReference type="STRING" id="490829.SAMN05421850_104254"/>
<name>A0A1G8MMF3_9RHOB</name>
<sequence>MSLIDLAGQALRLAERQAEAKARRAALQIAGGAVAAVFFAAALGFAGFGVFLMLAAELGPVTASFLTALLALVLAILAMLIARQMADARRRDTPQIPPELHQQLECLSREAGEEIGKAAPYVVLAGFAAGFLSGRK</sequence>
<feature type="transmembrane region" description="Helical" evidence="1">
    <location>
        <begin position="61"/>
        <end position="82"/>
    </location>
</feature>
<dbReference type="OrthoDB" id="9999423at2"/>
<proteinExistence type="predicted"/>
<dbReference type="EMBL" id="FNEB01000004">
    <property type="protein sequence ID" value="SDI69103.1"/>
    <property type="molecule type" value="Genomic_DNA"/>
</dbReference>
<dbReference type="Proteomes" id="UP000199340">
    <property type="component" value="Unassembled WGS sequence"/>
</dbReference>
<evidence type="ECO:0000313" key="2">
    <source>
        <dbReference type="EMBL" id="SDI69103.1"/>
    </source>
</evidence>
<evidence type="ECO:0000256" key="1">
    <source>
        <dbReference type="SAM" id="Phobius"/>
    </source>
</evidence>
<gene>
    <name evidence="2" type="ORF">SAMN05421850_104254</name>
</gene>
<protein>
    <submittedName>
        <fullName evidence="2">Putative Holin-X, holin superfamily III</fullName>
    </submittedName>
</protein>
<reference evidence="2 3" key="1">
    <citation type="submission" date="2016-10" db="EMBL/GenBank/DDBJ databases">
        <authorList>
            <person name="de Groot N.N."/>
        </authorList>
    </citation>
    <scope>NUCLEOTIDE SEQUENCE [LARGE SCALE GENOMIC DNA]</scope>
    <source>
        <strain evidence="2 3">DSM 28010</strain>
    </source>
</reference>
<organism evidence="2 3">
    <name type="scientific">Lutimaribacter saemankumensis</name>
    <dbReference type="NCBI Taxonomy" id="490829"/>
    <lineage>
        <taxon>Bacteria</taxon>
        <taxon>Pseudomonadati</taxon>
        <taxon>Pseudomonadota</taxon>
        <taxon>Alphaproteobacteria</taxon>
        <taxon>Rhodobacterales</taxon>
        <taxon>Roseobacteraceae</taxon>
        <taxon>Lutimaribacter</taxon>
    </lineage>
</organism>
<keyword evidence="1" id="KW-0812">Transmembrane</keyword>
<dbReference type="RefSeq" id="WP_090028575.1">
    <property type="nucleotide sequence ID" value="NZ_FNEB01000004.1"/>
</dbReference>
<feature type="transmembrane region" description="Helical" evidence="1">
    <location>
        <begin position="25"/>
        <end position="55"/>
    </location>
</feature>
<evidence type="ECO:0000313" key="3">
    <source>
        <dbReference type="Proteomes" id="UP000199340"/>
    </source>
</evidence>
<keyword evidence="1" id="KW-1133">Transmembrane helix</keyword>
<dbReference type="InterPro" id="IPR009937">
    <property type="entry name" value="Phage_holin_3_6"/>
</dbReference>